<organism evidence="2 3">
    <name type="scientific">Stephania cephalantha</name>
    <dbReference type="NCBI Taxonomy" id="152367"/>
    <lineage>
        <taxon>Eukaryota</taxon>
        <taxon>Viridiplantae</taxon>
        <taxon>Streptophyta</taxon>
        <taxon>Embryophyta</taxon>
        <taxon>Tracheophyta</taxon>
        <taxon>Spermatophyta</taxon>
        <taxon>Magnoliopsida</taxon>
        <taxon>Ranunculales</taxon>
        <taxon>Menispermaceae</taxon>
        <taxon>Menispermoideae</taxon>
        <taxon>Cissampelideae</taxon>
        <taxon>Stephania</taxon>
    </lineage>
</organism>
<sequence>MKKLLTKKLLMKKLLAMKRLMKIAKMRNKVEKRSQSYKLLIRKKRLKMRLMKMNTIRMTRRMFMTTFGWMRHSINYDAYHETLSPSYNDEEMDAQIAEQIVDHIVEKMEETQEGVETQEGAGDVVVDKEVQDNHQDEGTTRPRNIHKEKKKHSQEGTFTNMEDTQDLTVTHVTVRDHGTQQLCTDDIMKKFDAMQHTTQQALTEMQHTLKGMEENYEKK</sequence>
<evidence type="ECO:0000313" key="2">
    <source>
        <dbReference type="EMBL" id="KAK9148206.1"/>
    </source>
</evidence>
<evidence type="ECO:0000256" key="1">
    <source>
        <dbReference type="SAM" id="MobiDB-lite"/>
    </source>
</evidence>
<protein>
    <submittedName>
        <fullName evidence="2">Uncharacterized protein</fullName>
    </submittedName>
</protein>
<accession>A0AAP0K8Y8</accession>
<dbReference type="EMBL" id="JBBNAG010000003">
    <property type="protein sequence ID" value="KAK9148206.1"/>
    <property type="molecule type" value="Genomic_DNA"/>
</dbReference>
<gene>
    <name evidence="2" type="ORF">Scep_006963</name>
</gene>
<reference evidence="2 3" key="1">
    <citation type="submission" date="2024-01" db="EMBL/GenBank/DDBJ databases">
        <title>Genome assemblies of Stephania.</title>
        <authorList>
            <person name="Yang L."/>
        </authorList>
    </citation>
    <scope>NUCLEOTIDE SEQUENCE [LARGE SCALE GENOMIC DNA]</scope>
    <source>
        <strain evidence="2">JXDWG</strain>
        <tissue evidence="2">Leaf</tissue>
    </source>
</reference>
<feature type="compositionally biased region" description="Basic residues" evidence="1">
    <location>
        <begin position="143"/>
        <end position="152"/>
    </location>
</feature>
<dbReference type="AlphaFoldDB" id="A0AAP0K8Y8"/>
<evidence type="ECO:0000313" key="3">
    <source>
        <dbReference type="Proteomes" id="UP001419268"/>
    </source>
</evidence>
<keyword evidence="3" id="KW-1185">Reference proteome</keyword>
<feature type="compositionally biased region" description="Basic and acidic residues" evidence="1">
    <location>
        <begin position="131"/>
        <end position="140"/>
    </location>
</feature>
<comment type="caution">
    <text evidence="2">The sequence shown here is derived from an EMBL/GenBank/DDBJ whole genome shotgun (WGS) entry which is preliminary data.</text>
</comment>
<dbReference type="Proteomes" id="UP001419268">
    <property type="component" value="Unassembled WGS sequence"/>
</dbReference>
<feature type="region of interest" description="Disordered" evidence="1">
    <location>
        <begin position="131"/>
        <end position="158"/>
    </location>
</feature>
<name>A0AAP0K8Y8_9MAGN</name>
<proteinExistence type="predicted"/>